<keyword evidence="2" id="KW-1185">Reference proteome</keyword>
<dbReference type="Proteomes" id="UP000002213">
    <property type="component" value="Chromosome"/>
</dbReference>
<protein>
    <submittedName>
        <fullName evidence="1">Uncharacterized protein</fullName>
    </submittedName>
</protein>
<proteinExistence type="predicted"/>
<gene>
    <name evidence="1" type="ordered locus">Amir_0518</name>
</gene>
<evidence type="ECO:0000313" key="2">
    <source>
        <dbReference type="Proteomes" id="UP000002213"/>
    </source>
</evidence>
<dbReference type="eggNOG" id="ENOG5031T3A">
    <property type="taxonomic scope" value="Bacteria"/>
</dbReference>
<dbReference type="STRING" id="446462.Amir_0518"/>
<accession>C6WI34</accession>
<dbReference type="EMBL" id="CP001630">
    <property type="protein sequence ID" value="ACU34485.1"/>
    <property type="molecule type" value="Genomic_DNA"/>
</dbReference>
<organism evidence="1 2">
    <name type="scientific">Actinosynnema mirum (strain ATCC 29888 / DSM 43827 / JCM 3225 / NBRC 14064 / NCIMB 13271 / NRRL B-12336 / IMRU 3971 / 101)</name>
    <dbReference type="NCBI Taxonomy" id="446462"/>
    <lineage>
        <taxon>Bacteria</taxon>
        <taxon>Bacillati</taxon>
        <taxon>Actinomycetota</taxon>
        <taxon>Actinomycetes</taxon>
        <taxon>Pseudonocardiales</taxon>
        <taxon>Pseudonocardiaceae</taxon>
        <taxon>Actinosynnema</taxon>
    </lineage>
</organism>
<reference evidence="1 2" key="1">
    <citation type="journal article" date="2009" name="Stand. Genomic Sci.">
        <title>Complete genome sequence of Actinosynnema mirum type strain (101).</title>
        <authorList>
            <person name="Land M."/>
            <person name="Lapidus A."/>
            <person name="Mayilraj S."/>
            <person name="Chen F."/>
            <person name="Copeland A."/>
            <person name="Del Rio T.G."/>
            <person name="Nolan M."/>
            <person name="Lucas S."/>
            <person name="Tice H."/>
            <person name="Cheng J.F."/>
            <person name="Chertkov O."/>
            <person name="Bruce D."/>
            <person name="Goodwin L."/>
            <person name="Pitluck S."/>
            <person name="Rohde M."/>
            <person name="Goker M."/>
            <person name="Pati A."/>
            <person name="Ivanova N."/>
            <person name="Mavromatis K."/>
            <person name="Chen A."/>
            <person name="Palaniappan K."/>
            <person name="Hauser L."/>
            <person name="Chang Y.J."/>
            <person name="Jeffries C.C."/>
            <person name="Brettin T."/>
            <person name="Detter J.C."/>
            <person name="Han C."/>
            <person name="Chain P."/>
            <person name="Tindall B.J."/>
            <person name="Bristow J."/>
            <person name="Eisen J.A."/>
            <person name="Markowitz V."/>
            <person name="Hugenholtz P."/>
            <person name="Kyrpides N.C."/>
            <person name="Klenk H.P."/>
        </authorList>
    </citation>
    <scope>NUCLEOTIDE SEQUENCE [LARGE SCALE GENOMIC DNA]</scope>
    <source>
        <strain evidence="2">ATCC 29888 / DSM 43827 / JCM 3225 / NBRC 14064 / NCIMB 13271 / NRRL B-12336 / IMRU 3971 / 101</strain>
    </source>
</reference>
<name>C6WI34_ACTMD</name>
<evidence type="ECO:0000313" key="1">
    <source>
        <dbReference type="EMBL" id="ACU34485.1"/>
    </source>
</evidence>
<dbReference type="HOGENOM" id="CLU_2702594_0_0_11"/>
<dbReference type="AlphaFoldDB" id="C6WI34"/>
<dbReference type="KEGG" id="ami:Amir_0518"/>
<sequence>MEIGFLLSEPAMAFPAGRLMAVRGGRLSVLAPDGWRPVPGRRPDGARPVSREGAAEWCAREGRDAGVLDVVPGPGDDRG</sequence>